<gene>
    <name evidence="8" type="ORF">B0F90DRAFT_1818069</name>
</gene>
<comment type="caution">
    <text evidence="8">The sequence shown here is derived from an EMBL/GenBank/DDBJ whole genome shotgun (WGS) entry which is preliminary data.</text>
</comment>
<evidence type="ECO:0000256" key="5">
    <source>
        <dbReference type="SAM" id="Phobius"/>
    </source>
</evidence>
<evidence type="ECO:0000256" key="1">
    <source>
        <dbReference type="ARBA" id="ARBA00004286"/>
    </source>
</evidence>
<keyword evidence="5" id="KW-0472">Membrane</keyword>
<keyword evidence="4" id="KW-0544">Nucleosome core</keyword>
<name>A0AAD4M4V1_9AGAM</name>
<dbReference type="SUPFAM" id="SSF47616">
    <property type="entry name" value="GST C-terminal domain-like"/>
    <property type="match status" value="1"/>
</dbReference>
<reference evidence="8" key="1">
    <citation type="journal article" date="2022" name="New Phytol.">
        <title>Evolutionary transition to the ectomycorrhizal habit in the genomes of a hyperdiverse lineage of mushroom-forming fungi.</title>
        <authorList>
            <person name="Looney B."/>
            <person name="Miyauchi S."/>
            <person name="Morin E."/>
            <person name="Drula E."/>
            <person name="Courty P.E."/>
            <person name="Kohler A."/>
            <person name="Kuo A."/>
            <person name="LaButti K."/>
            <person name="Pangilinan J."/>
            <person name="Lipzen A."/>
            <person name="Riley R."/>
            <person name="Andreopoulos W."/>
            <person name="He G."/>
            <person name="Johnson J."/>
            <person name="Nolan M."/>
            <person name="Tritt A."/>
            <person name="Barry K.W."/>
            <person name="Grigoriev I.V."/>
            <person name="Nagy L.G."/>
            <person name="Hibbett D."/>
            <person name="Henrissat B."/>
            <person name="Matheny P.B."/>
            <person name="Labbe J."/>
            <person name="Martin F.M."/>
        </authorList>
    </citation>
    <scope>NUCLEOTIDE SEQUENCE</scope>
    <source>
        <strain evidence="8">BPL690</strain>
    </source>
</reference>
<dbReference type="GO" id="GO:0046982">
    <property type="term" value="F:protein heterodimerization activity"/>
    <property type="evidence" value="ECO:0007669"/>
    <property type="project" value="InterPro"/>
</dbReference>
<evidence type="ECO:0000313" key="8">
    <source>
        <dbReference type="EMBL" id="KAI0299674.1"/>
    </source>
</evidence>
<feature type="domain" description="Core Histone H2A/H2B/H3" evidence="6">
    <location>
        <begin position="313"/>
        <end position="370"/>
    </location>
</feature>
<comment type="similarity">
    <text evidence="2">Belongs to the histone H3 family.</text>
</comment>
<dbReference type="Proteomes" id="UP001203297">
    <property type="component" value="Unassembled WGS sequence"/>
</dbReference>
<accession>A0AAD4M4V1</accession>
<feature type="domain" description="Glutathione S-transferase UstS-like C-terminal" evidence="7">
    <location>
        <begin position="121"/>
        <end position="255"/>
    </location>
</feature>
<dbReference type="Pfam" id="PF00125">
    <property type="entry name" value="Histone"/>
    <property type="match status" value="1"/>
</dbReference>
<dbReference type="GO" id="GO:0000786">
    <property type="term" value="C:nucleosome"/>
    <property type="evidence" value="ECO:0007669"/>
    <property type="project" value="UniProtKB-KW"/>
</dbReference>
<dbReference type="InterPro" id="IPR054416">
    <property type="entry name" value="GST_UstS-like_C"/>
</dbReference>
<keyword evidence="5" id="KW-1133">Transmembrane helix</keyword>
<dbReference type="Gene3D" id="3.40.30.10">
    <property type="entry name" value="Glutaredoxin"/>
    <property type="match status" value="2"/>
</dbReference>
<dbReference type="AlphaFoldDB" id="A0AAD4M4V1"/>
<dbReference type="SUPFAM" id="SSF47113">
    <property type="entry name" value="Histone-fold"/>
    <property type="match status" value="1"/>
</dbReference>
<dbReference type="Gene3D" id="1.10.20.10">
    <property type="entry name" value="Histone, subunit A"/>
    <property type="match status" value="1"/>
</dbReference>
<dbReference type="GO" id="GO:0003677">
    <property type="term" value="F:DNA binding"/>
    <property type="evidence" value="ECO:0007669"/>
    <property type="project" value="InterPro"/>
</dbReference>
<organism evidence="8 9">
    <name type="scientific">Multifurca ochricompacta</name>
    <dbReference type="NCBI Taxonomy" id="376703"/>
    <lineage>
        <taxon>Eukaryota</taxon>
        <taxon>Fungi</taxon>
        <taxon>Dikarya</taxon>
        <taxon>Basidiomycota</taxon>
        <taxon>Agaricomycotina</taxon>
        <taxon>Agaricomycetes</taxon>
        <taxon>Russulales</taxon>
        <taxon>Russulaceae</taxon>
        <taxon>Multifurca</taxon>
    </lineage>
</organism>
<evidence type="ECO:0000313" key="9">
    <source>
        <dbReference type="Proteomes" id="UP001203297"/>
    </source>
</evidence>
<comment type="subcellular location">
    <subcellularLocation>
        <location evidence="1">Chromosome</location>
    </subcellularLocation>
</comment>
<dbReference type="InterPro" id="IPR009072">
    <property type="entry name" value="Histone-fold"/>
</dbReference>
<evidence type="ECO:0000256" key="4">
    <source>
        <dbReference type="ARBA" id="ARBA00023269"/>
    </source>
</evidence>
<evidence type="ECO:0000259" key="7">
    <source>
        <dbReference type="Pfam" id="PF22041"/>
    </source>
</evidence>
<dbReference type="Pfam" id="PF22041">
    <property type="entry name" value="GST_C_7"/>
    <property type="match status" value="1"/>
</dbReference>
<keyword evidence="3" id="KW-0158">Chromosome</keyword>
<dbReference type="Gene3D" id="1.20.1050.10">
    <property type="match status" value="1"/>
</dbReference>
<dbReference type="InterPro" id="IPR000164">
    <property type="entry name" value="Histone_H3/CENP-A"/>
</dbReference>
<keyword evidence="4" id="KW-0238">DNA-binding</keyword>
<feature type="transmembrane region" description="Helical" evidence="5">
    <location>
        <begin position="373"/>
        <end position="391"/>
    </location>
</feature>
<dbReference type="EMBL" id="WTXG01000022">
    <property type="protein sequence ID" value="KAI0299674.1"/>
    <property type="molecule type" value="Genomic_DNA"/>
</dbReference>
<sequence length="399" mass="45229">MSQNTTYILYDIPGNATKDKTWSPNVWKTRFVVKSDDPLDLHLKTMFDNDRIVLNYKRIPYKTEWVEMYKIAALAKRIGAPHTFLRRGGQPSYTIALNLERIYPDAPKLFPPGTEEAIVDFDARFTRSVANPLTPLLLSRVWAQLNEADKENFRITRERTYKASLESLSEPGEVASARWATVREGLEAFAKEADARGVSDTFLFGERETYADVVVVCWLGWARLIWGADTPEWVELEGVWHGGRWGRLMRALNKWEYVDVQSAPGSANVSSRKTVTGAFENPRRTDLYDAGETFALLLTSSTPTSKDNKKDLKSLTFFQTDLRFQSSAIMALQEAAKAYLASLFEDTNLAAIHAKRVTIQPEDRALARRLRRADSCLFILLLLIASFYVTGSKHITANL</sequence>
<dbReference type="PANTHER" id="PTHR11426">
    <property type="entry name" value="HISTONE H3"/>
    <property type="match status" value="1"/>
</dbReference>
<evidence type="ECO:0000256" key="3">
    <source>
        <dbReference type="ARBA" id="ARBA00022454"/>
    </source>
</evidence>
<dbReference type="InterPro" id="IPR036282">
    <property type="entry name" value="Glutathione-S-Trfase_C_sf"/>
</dbReference>
<dbReference type="PRINTS" id="PR00622">
    <property type="entry name" value="HISTONEH3"/>
</dbReference>
<protein>
    <submittedName>
        <fullName evidence="8">Core histone H2A/H2B/H3/H4-domain-containing protein</fullName>
    </submittedName>
</protein>
<proteinExistence type="inferred from homology"/>
<keyword evidence="5" id="KW-0812">Transmembrane</keyword>
<evidence type="ECO:0000256" key="2">
    <source>
        <dbReference type="ARBA" id="ARBA00010343"/>
    </source>
</evidence>
<dbReference type="InterPro" id="IPR007125">
    <property type="entry name" value="H2A/H2B/H3"/>
</dbReference>
<dbReference type="SMART" id="SM00428">
    <property type="entry name" value="H3"/>
    <property type="match status" value="1"/>
</dbReference>
<dbReference type="GO" id="GO:0030527">
    <property type="term" value="F:structural constituent of chromatin"/>
    <property type="evidence" value="ECO:0007669"/>
    <property type="project" value="InterPro"/>
</dbReference>
<evidence type="ECO:0000259" key="6">
    <source>
        <dbReference type="Pfam" id="PF00125"/>
    </source>
</evidence>
<keyword evidence="9" id="KW-1185">Reference proteome</keyword>